<comment type="caution">
    <text evidence="1">The sequence shown here is derived from an EMBL/GenBank/DDBJ whole genome shotgun (WGS) entry which is preliminary data.</text>
</comment>
<evidence type="ECO:0000313" key="1">
    <source>
        <dbReference type="EMBL" id="GAA2419791.1"/>
    </source>
</evidence>
<reference evidence="1 2" key="1">
    <citation type="journal article" date="2019" name="Int. J. Syst. Evol. Microbiol.">
        <title>The Global Catalogue of Microorganisms (GCM) 10K type strain sequencing project: providing services to taxonomists for standard genome sequencing and annotation.</title>
        <authorList>
            <consortium name="The Broad Institute Genomics Platform"/>
            <consortium name="The Broad Institute Genome Sequencing Center for Infectious Disease"/>
            <person name="Wu L."/>
            <person name="Ma J."/>
        </authorList>
    </citation>
    <scope>NUCLEOTIDE SEQUENCE [LARGE SCALE GENOMIC DNA]</scope>
    <source>
        <strain evidence="1 2">JCM 3325</strain>
    </source>
</reference>
<accession>A0ABN3J1F3</accession>
<name>A0ABN3J1F3_9ACTN</name>
<proteinExistence type="predicted"/>
<evidence type="ECO:0000313" key="2">
    <source>
        <dbReference type="Proteomes" id="UP001501231"/>
    </source>
</evidence>
<sequence length="98" mass="10458">MSPEALQSARPEALRSVCTEHGGSAVLRGGAIRGSARFEAGVFGPLLRDLRDEQRVQDEQGRSVFGLEDTNPSAPATAYVEAISMKGGSGPHPWRRPV</sequence>
<keyword evidence="2" id="KW-1185">Reference proteome</keyword>
<dbReference type="Proteomes" id="UP001501231">
    <property type="component" value="Unassembled WGS sequence"/>
</dbReference>
<dbReference type="EMBL" id="BAAARW010000012">
    <property type="protein sequence ID" value="GAA2419791.1"/>
    <property type="molecule type" value="Genomic_DNA"/>
</dbReference>
<gene>
    <name evidence="1" type="ORF">GCM10010191_33650</name>
</gene>
<organism evidence="1 2">
    <name type="scientific">Actinomadura vinacea</name>
    <dbReference type="NCBI Taxonomy" id="115336"/>
    <lineage>
        <taxon>Bacteria</taxon>
        <taxon>Bacillati</taxon>
        <taxon>Actinomycetota</taxon>
        <taxon>Actinomycetes</taxon>
        <taxon>Streptosporangiales</taxon>
        <taxon>Thermomonosporaceae</taxon>
        <taxon>Actinomadura</taxon>
    </lineage>
</organism>
<protein>
    <submittedName>
        <fullName evidence="1">Uncharacterized protein</fullName>
    </submittedName>
</protein>